<dbReference type="PANTHER" id="PTHR30231:SF4">
    <property type="entry name" value="PROTEIN NEN2"/>
    <property type="match status" value="1"/>
</dbReference>
<dbReference type="RefSeq" id="WP_107221209.1">
    <property type="nucleotide sequence ID" value="NZ_CP028339.1"/>
</dbReference>
<keyword evidence="6" id="KW-1185">Reference proteome</keyword>
<protein>
    <submittedName>
        <fullName evidence="5">Putative exonuclease</fullName>
    </submittedName>
</protein>
<dbReference type="OrthoDB" id="9804290at2"/>
<keyword evidence="3 5" id="KW-0269">Exonuclease</keyword>
<dbReference type="AlphaFoldDB" id="A0A2R4BP04"/>
<evidence type="ECO:0000256" key="1">
    <source>
        <dbReference type="ARBA" id="ARBA00022722"/>
    </source>
</evidence>
<reference evidence="5 6" key="1">
    <citation type="submission" date="2018-03" db="EMBL/GenBank/DDBJ databases">
        <title>Complete genome sequence of Thauera aromatica, a model organism for studying aromatic compound degradation under denitrifying conditions.</title>
        <authorList>
            <person name="Lo H.-Y."/>
            <person name="Goris T."/>
            <person name="Boll M."/>
            <person name="Mueller J.A."/>
        </authorList>
    </citation>
    <scope>NUCLEOTIDE SEQUENCE [LARGE SCALE GENOMIC DNA]</scope>
    <source>
        <strain evidence="5 6">K172</strain>
    </source>
</reference>
<organism evidence="5 6">
    <name type="scientific">Thauera aromatica K172</name>
    <dbReference type="NCBI Taxonomy" id="44139"/>
    <lineage>
        <taxon>Bacteria</taxon>
        <taxon>Pseudomonadati</taxon>
        <taxon>Pseudomonadota</taxon>
        <taxon>Betaproteobacteria</taxon>
        <taxon>Rhodocyclales</taxon>
        <taxon>Zoogloeaceae</taxon>
        <taxon>Thauera</taxon>
    </lineage>
</organism>
<dbReference type="Proteomes" id="UP000241885">
    <property type="component" value="Chromosome"/>
</dbReference>
<proteinExistence type="predicted"/>
<dbReference type="SMART" id="SM00479">
    <property type="entry name" value="EXOIII"/>
    <property type="match status" value="1"/>
</dbReference>
<dbReference type="GO" id="GO:0006259">
    <property type="term" value="P:DNA metabolic process"/>
    <property type="evidence" value="ECO:0007669"/>
    <property type="project" value="UniProtKB-ARBA"/>
</dbReference>
<evidence type="ECO:0000256" key="3">
    <source>
        <dbReference type="ARBA" id="ARBA00022839"/>
    </source>
</evidence>
<dbReference type="InterPro" id="IPR036397">
    <property type="entry name" value="RNaseH_sf"/>
</dbReference>
<keyword evidence="2" id="KW-0378">Hydrolase</keyword>
<feature type="domain" description="Exonuclease" evidence="4">
    <location>
        <begin position="3"/>
        <end position="200"/>
    </location>
</feature>
<dbReference type="EMBL" id="CP028339">
    <property type="protein sequence ID" value="AVR89049.1"/>
    <property type="molecule type" value="Genomic_DNA"/>
</dbReference>
<keyword evidence="1" id="KW-0540">Nuclease</keyword>
<sequence length="208" mass="23004">MKPILFYDTETTGLPDFKAPSEAPHQPHIVQLAALLVDPDSRQTIASMDVIVRPDGWTIPAEVAEVHGITTERAITVGVSESTALGLFLDLWHAADFRVGHNESFDARIVRIAQHRFECGELDVWKEGRAECTARLATSICAIPPTDRMRAAGRFHHKTPNLVEAYRHFTGRDLDNAHSAMADVQACRDVYFAIQDKRNAEASEGTAS</sequence>
<name>A0A2R4BP04_THAAR</name>
<dbReference type="PANTHER" id="PTHR30231">
    <property type="entry name" value="DNA POLYMERASE III SUBUNIT EPSILON"/>
    <property type="match status" value="1"/>
</dbReference>
<dbReference type="Pfam" id="PF00929">
    <property type="entry name" value="RNase_T"/>
    <property type="match status" value="1"/>
</dbReference>
<dbReference type="GO" id="GO:0008408">
    <property type="term" value="F:3'-5' exonuclease activity"/>
    <property type="evidence" value="ECO:0007669"/>
    <property type="project" value="TreeGrafter"/>
</dbReference>
<evidence type="ECO:0000256" key="2">
    <source>
        <dbReference type="ARBA" id="ARBA00022801"/>
    </source>
</evidence>
<gene>
    <name evidence="5" type="ORF">Tharo_2146</name>
</gene>
<dbReference type="CDD" id="cd06127">
    <property type="entry name" value="DEDDh"/>
    <property type="match status" value="1"/>
</dbReference>
<evidence type="ECO:0000313" key="5">
    <source>
        <dbReference type="EMBL" id="AVR89049.1"/>
    </source>
</evidence>
<dbReference type="KEGG" id="tak:Tharo_2146"/>
<dbReference type="Gene3D" id="3.30.420.10">
    <property type="entry name" value="Ribonuclease H-like superfamily/Ribonuclease H"/>
    <property type="match status" value="1"/>
</dbReference>
<evidence type="ECO:0000313" key="6">
    <source>
        <dbReference type="Proteomes" id="UP000241885"/>
    </source>
</evidence>
<dbReference type="GO" id="GO:0003676">
    <property type="term" value="F:nucleic acid binding"/>
    <property type="evidence" value="ECO:0007669"/>
    <property type="project" value="InterPro"/>
</dbReference>
<dbReference type="InterPro" id="IPR012337">
    <property type="entry name" value="RNaseH-like_sf"/>
</dbReference>
<dbReference type="InterPro" id="IPR013520">
    <property type="entry name" value="Ribonucl_H"/>
</dbReference>
<dbReference type="SUPFAM" id="SSF53098">
    <property type="entry name" value="Ribonuclease H-like"/>
    <property type="match status" value="1"/>
</dbReference>
<accession>A0A2R4BP04</accession>
<evidence type="ECO:0000259" key="4">
    <source>
        <dbReference type="SMART" id="SM00479"/>
    </source>
</evidence>